<dbReference type="RefSeq" id="WP_111213136.1">
    <property type="nucleotide sequence ID" value="NZ_POTY01000032.1"/>
</dbReference>
<evidence type="ECO:0000313" key="2">
    <source>
        <dbReference type="EMBL" id="PZG21290.1"/>
    </source>
</evidence>
<organism evidence="2 3">
    <name type="scientific">Micromonospora craterilacus</name>
    <dbReference type="NCBI Taxonomy" id="1655439"/>
    <lineage>
        <taxon>Bacteria</taxon>
        <taxon>Bacillati</taxon>
        <taxon>Actinomycetota</taxon>
        <taxon>Actinomycetes</taxon>
        <taxon>Micromonosporales</taxon>
        <taxon>Micromonosporaceae</taxon>
        <taxon>Micromonospora</taxon>
    </lineage>
</organism>
<keyword evidence="1" id="KW-1133">Transmembrane helix</keyword>
<evidence type="ECO:0000313" key="3">
    <source>
        <dbReference type="Proteomes" id="UP000248924"/>
    </source>
</evidence>
<gene>
    <name evidence="2" type="ORF">C1I95_07990</name>
</gene>
<proteinExistence type="predicted"/>
<keyword evidence="1" id="KW-0472">Membrane</keyword>
<feature type="transmembrane region" description="Helical" evidence="1">
    <location>
        <begin position="119"/>
        <end position="143"/>
    </location>
</feature>
<sequence>MTFRNTLAAEVRKTATLPATFVALAVAVLGPIAITILNAFTVRNALRTGRVDLVADTSPVETAFAAIPLGTVGAVILGVVVISSEYTVNSTNAGGGRQLTATLTATPGRLRVLAAKATVVVLLVAVVATLTIPASLLLAGQIIGSGASTPVGADGVLSRSVGAGIYWALTALIALAVTVFTRSGIVPIVVLVVNSSLVSVSLLLSYLTSLAWYLPDLAGIRLFAGHLTTFDNALAPLTGGLVMAAWAAGLLTVAGAVLVRRDA</sequence>
<evidence type="ECO:0000256" key="1">
    <source>
        <dbReference type="SAM" id="Phobius"/>
    </source>
</evidence>
<dbReference type="EMBL" id="POTY01000032">
    <property type="protein sequence ID" value="PZG21290.1"/>
    <property type="molecule type" value="Genomic_DNA"/>
</dbReference>
<feature type="transmembrane region" description="Helical" evidence="1">
    <location>
        <begin position="163"/>
        <end position="181"/>
    </location>
</feature>
<keyword evidence="3" id="KW-1185">Reference proteome</keyword>
<dbReference type="OrthoDB" id="3294220at2"/>
<dbReference type="Proteomes" id="UP000248924">
    <property type="component" value="Unassembled WGS sequence"/>
</dbReference>
<feature type="transmembrane region" description="Helical" evidence="1">
    <location>
        <begin position="62"/>
        <end position="82"/>
    </location>
</feature>
<comment type="caution">
    <text evidence="2">The sequence shown here is derived from an EMBL/GenBank/DDBJ whole genome shotgun (WGS) entry which is preliminary data.</text>
</comment>
<name>A0A2W2F6N5_9ACTN</name>
<feature type="transmembrane region" description="Helical" evidence="1">
    <location>
        <begin position="234"/>
        <end position="259"/>
    </location>
</feature>
<accession>A0A2W2F6N5</accession>
<reference evidence="2 3" key="1">
    <citation type="submission" date="2018-01" db="EMBL/GenBank/DDBJ databases">
        <title>Draft genome sequence of Jishengella sp. NA12.</title>
        <authorList>
            <person name="Sahin N."/>
            <person name="Ay H."/>
            <person name="Saygin H."/>
        </authorList>
    </citation>
    <scope>NUCLEOTIDE SEQUENCE [LARGE SCALE GENOMIC DNA]</scope>
    <source>
        <strain evidence="2 3">NA12</strain>
    </source>
</reference>
<protein>
    <submittedName>
        <fullName evidence="2">ABC transporter permease</fullName>
    </submittedName>
</protein>
<keyword evidence="1" id="KW-0812">Transmembrane</keyword>
<feature type="transmembrane region" description="Helical" evidence="1">
    <location>
        <begin position="21"/>
        <end position="42"/>
    </location>
</feature>
<dbReference type="AlphaFoldDB" id="A0A2W2F6N5"/>
<feature type="transmembrane region" description="Helical" evidence="1">
    <location>
        <begin position="188"/>
        <end position="214"/>
    </location>
</feature>